<keyword evidence="3" id="KW-1185">Reference proteome</keyword>
<feature type="compositionally biased region" description="Polar residues" evidence="1">
    <location>
        <begin position="44"/>
        <end position="67"/>
    </location>
</feature>
<reference evidence="2 3" key="1">
    <citation type="submission" date="2020-03" db="EMBL/GenBank/DDBJ databases">
        <title>Dissostichus mawsoni Genome sequencing and assembly.</title>
        <authorList>
            <person name="Park H."/>
        </authorList>
    </citation>
    <scope>NUCLEOTIDE SEQUENCE [LARGE SCALE GENOMIC DNA]</scope>
    <source>
        <strain evidence="2">DM0001</strain>
        <tissue evidence="2">Muscle</tissue>
    </source>
</reference>
<accession>A0A7J5YJB2</accession>
<dbReference type="Proteomes" id="UP000518266">
    <property type="component" value="Unassembled WGS sequence"/>
</dbReference>
<dbReference type="AlphaFoldDB" id="A0A7J5YJB2"/>
<evidence type="ECO:0000256" key="1">
    <source>
        <dbReference type="SAM" id="MobiDB-lite"/>
    </source>
</evidence>
<dbReference type="EMBL" id="JAAKFY010000011">
    <property type="protein sequence ID" value="KAF3849586.1"/>
    <property type="molecule type" value="Genomic_DNA"/>
</dbReference>
<sequence>MKQQREAEERRAQESRENLNRLFSLLEKLVVLLDLATTIKTLVSSDGTSSRADTSADSWSRQGAPLNTFSPSSSATSSTMSSSGAMMSPAPMQMLWRTAHAVMI</sequence>
<feature type="compositionally biased region" description="Low complexity" evidence="1">
    <location>
        <begin position="68"/>
        <end position="87"/>
    </location>
</feature>
<evidence type="ECO:0000313" key="2">
    <source>
        <dbReference type="EMBL" id="KAF3849586.1"/>
    </source>
</evidence>
<comment type="caution">
    <text evidence="2">The sequence shown here is derived from an EMBL/GenBank/DDBJ whole genome shotgun (WGS) entry which is preliminary data.</text>
</comment>
<proteinExistence type="predicted"/>
<gene>
    <name evidence="2" type="ORF">F7725_019305</name>
</gene>
<name>A0A7J5YJB2_DISMA</name>
<feature type="region of interest" description="Disordered" evidence="1">
    <location>
        <begin position="44"/>
        <end position="87"/>
    </location>
</feature>
<protein>
    <submittedName>
        <fullName evidence="2">Uncharacterized protein</fullName>
    </submittedName>
</protein>
<organism evidence="2 3">
    <name type="scientific">Dissostichus mawsoni</name>
    <name type="common">Antarctic cod</name>
    <dbReference type="NCBI Taxonomy" id="36200"/>
    <lineage>
        <taxon>Eukaryota</taxon>
        <taxon>Metazoa</taxon>
        <taxon>Chordata</taxon>
        <taxon>Craniata</taxon>
        <taxon>Vertebrata</taxon>
        <taxon>Euteleostomi</taxon>
        <taxon>Actinopterygii</taxon>
        <taxon>Neopterygii</taxon>
        <taxon>Teleostei</taxon>
        <taxon>Neoteleostei</taxon>
        <taxon>Acanthomorphata</taxon>
        <taxon>Eupercaria</taxon>
        <taxon>Perciformes</taxon>
        <taxon>Notothenioidei</taxon>
        <taxon>Nototheniidae</taxon>
        <taxon>Dissostichus</taxon>
    </lineage>
</organism>
<evidence type="ECO:0000313" key="3">
    <source>
        <dbReference type="Proteomes" id="UP000518266"/>
    </source>
</evidence>